<dbReference type="Gene3D" id="1.10.1530.10">
    <property type="match status" value="1"/>
</dbReference>
<dbReference type="PANTHER" id="PTHR11091:SF0">
    <property type="entry name" value="MALATE DEHYDROGENASE"/>
    <property type="match status" value="1"/>
</dbReference>
<name>A0A1G9YQB7_9FIRM</name>
<dbReference type="Pfam" id="PF02615">
    <property type="entry name" value="Ldh_2"/>
    <property type="match status" value="1"/>
</dbReference>
<dbReference type="EMBL" id="FNHQ01000024">
    <property type="protein sequence ID" value="SDN11167.1"/>
    <property type="molecule type" value="Genomic_DNA"/>
</dbReference>
<sequence length="346" mass="37314">MLVDSKKLRVLCQNLFEAAGVPKDEAFRNADNLNDADLKGVSSHGATRMAVYLKRLRLGLVRPDVKLDILKEAPGSALIDANNSMGAAASYKVMQIAIDKARNTGISFITVCNSNHFSAAAYYAQLAVMEDMIGFVGSNGPARVAPWGGKKAMFGTSPFAFAIPAGKCLPIVADMATSLVARGKIILAAKKGEPIPLGWARDKNGRDTTDAQAALEGTVLPFAGPKGYSISTVIEVLTGILSGSMFTTDINDLNADFEHPSYTSHYFGAINIAFFQDIDEFKNHMDEFILSVKANPKGAGVKEIFLPGEIELRKKQTSLKQGIHLADVTIQELKQACKELNVKFEL</sequence>
<evidence type="ECO:0000313" key="4">
    <source>
        <dbReference type="Proteomes" id="UP000199309"/>
    </source>
</evidence>
<gene>
    <name evidence="3" type="ORF">SAMN05660299_02134</name>
</gene>
<dbReference type="STRING" id="349095.SAMN05660299_02134"/>
<keyword evidence="4" id="KW-1185">Reference proteome</keyword>
<evidence type="ECO:0000256" key="1">
    <source>
        <dbReference type="ARBA" id="ARBA00006056"/>
    </source>
</evidence>
<dbReference type="PANTHER" id="PTHR11091">
    <property type="entry name" value="OXIDOREDUCTASE-RELATED"/>
    <property type="match status" value="1"/>
</dbReference>
<protein>
    <submittedName>
        <fullName evidence="3">Malate/lactate/ureidoglycolate dehydrogenase, LDH2 family</fullName>
    </submittedName>
</protein>
<evidence type="ECO:0000256" key="2">
    <source>
        <dbReference type="ARBA" id="ARBA00023002"/>
    </source>
</evidence>
<dbReference type="GO" id="GO:0016491">
    <property type="term" value="F:oxidoreductase activity"/>
    <property type="evidence" value="ECO:0007669"/>
    <property type="project" value="UniProtKB-KW"/>
</dbReference>
<dbReference type="InterPro" id="IPR003767">
    <property type="entry name" value="Malate/L-lactate_DH-like"/>
</dbReference>
<comment type="similarity">
    <text evidence="1">Belongs to the LDH2/MDH2 oxidoreductase family.</text>
</comment>
<keyword evidence="2" id="KW-0560">Oxidoreductase</keyword>
<dbReference type="Proteomes" id="UP000199309">
    <property type="component" value="Unassembled WGS sequence"/>
</dbReference>
<dbReference type="InterPro" id="IPR036111">
    <property type="entry name" value="Mal/L-sulfo/L-lacto_DH-like_sf"/>
</dbReference>
<dbReference type="InterPro" id="IPR043144">
    <property type="entry name" value="Mal/L-sulf/L-lact_DH-like_ah"/>
</dbReference>
<dbReference type="RefSeq" id="WP_176762957.1">
    <property type="nucleotide sequence ID" value="NZ_FNHQ01000024.1"/>
</dbReference>
<reference evidence="3 4" key="1">
    <citation type="submission" date="2016-10" db="EMBL/GenBank/DDBJ databases">
        <authorList>
            <person name="de Groot N.N."/>
        </authorList>
    </citation>
    <scope>NUCLEOTIDE SEQUENCE [LARGE SCALE GENOMIC DNA]</scope>
    <source>
        <strain evidence="3 4">DSM 16981</strain>
    </source>
</reference>
<proteinExistence type="inferred from homology"/>
<dbReference type="AlphaFoldDB" id="A0A1G9YQB7"/>
<dbReference type="InterPro" id="IPR043143">
    <property type="entry name" value="Mal/L-sulf/L-lact_DH-like_NADP"/>
</dbReference>
<organism evidence="3 4">
    <name type="scientific">Megasphaera paucivorans</name>
    <dbReference type="NCBI Taxonomy" id="349095"/>
    <lineage>
        <taxon>Bacteria</taxon>
        <taxon>Bacillati</taxon>
        <taxon>Bacillota</taxon>
        <taxon>Negativicutes</taxon>
        <taxon>Veillonellales</taxon>
        <taxon>Veillonellaceae</taxon>
        <taxon>Megasphaera</taxon>
    </lineage>
</organism>
<dbReference type="Gene3D" id="3.30.1370.60">
    <property type="entry name" value="Hypothetical oxidoreductase yiak, domain 2"/>
    <property type="match status" value="1"/>
</dbReference>
<accession>A0A1G9YQB7</accession>
<dbReference type="SUPFAM" id="SSF89733">
    <property type="entry name" value="L-sulfolactate dehydrogenase-like"/>
    <property type="match status" value="1"/>
</dbReference>
<evidence type="ECO:0000313" key="3">
    <source>
        <dbReference type="EMBL" id="SDN11167.1"/>
    </source>
</evidence>